<keyword evidence="3" id="KW-0479">Metal-binding</keyword>
<dbReference type="EMBL" id="HBUF01651866">
    <property type="protein sequence ID" value="CAG6787108.1"/>
    <property type="molecule type" value="Transcribed_RNA"/>
</dbReference>
<dbReference type="EMBL" id="HBUF01095108">
    <property type="protein sequence ID" value="CAG6636659.1"/>
    <property type="molecule type" value="Transcribed_RNA"/>
</dbReference>
<dbReference type="InterPro" id="IPR029035">
    <property type="entry name" value="DHS-like_NAD/FAD-binding_dom"/>
</dbReference>
<sequence>MWTWGINYILAVVYLTCSPGSADPTPSAIITPATSAHESNRLFKLHRLIRRGCRNIVIVTGPELSEIAGVSTYRSPNKEIAANFRACFHPLFKEDDQMGDVSPRFRFLNNIRTVAARAKPSRAHFALAAFEKVMRRRGKNLTIITENLDELHQRAGTKSIVECHGSMWKLRCSYCGHTKSDYHLPLTPALDPHGEPNLVNLSLAKIPMDRLPKCGRVPMLFNFTSCPMMARMDGELFWNVPHGDMAEIQHMEELIEDADMVIFIGTSDDEFKPLIPWGRECAYKGVPVVEIREKPWPNELTVGYRFHWHGDLNFWVPKVLNITQKQIEEEMALSEHGKFTSTPAPRTTDGIDWEYLFRNGSYLPDDVVAEYLANRTKPEHFFDDASWAKTYNISEEKIEDMDPRFKPGSYEGIL</sequence>
<dbReference type="InterPro" id="IPR050134">
    <property type="entry name" value="NAD-dep_sirtuin_deacylases"/>
</dbReference>
<accession>A0A8D8QSS7</accession>
<evidence type="ECO:0000256" key="4">
    <source>
        <dbReference type="SAM" id="SignalP"/>
    </source>
</evidence>
<dbReference type="EMBL" id="HBUF01247270">
    <property type="protein sequence ID" value="CAG6678854.1"/>
    <property type="molecule type" value="Transcribed_RNA"/>
</dbReference>
<feature type="binding site" evidence="3">
    <location>
        <position position="226"/>
    </location>
    <ligand>
        <name>Zn(2+)</name>
        <dbReference type="ChEBI" id="CHEBI:29105"/>
    </ligand>
</feature>
<feature type="active site" description="Proton acceptor" evidence="3">
    <location>
        <position position="164"/>
    </location>
</feature>
<dbReference type="PANTHER" id="PTHR11085:SF10">
    <property type="entry name" value="NAD-DEPENDENT PROTEIN DEACYLASE SIRTUIN-5, MITOCHONDRIAL-RELATED"/>
    <property type="match status" value="1"/>
</dbReference>
<dbReference type="Pfam" id="PF02146">
    <property type="entry name" value="SIR2"/>
    <property type="match status" value="1"/>
</dbReference>
<keyword evidence="2" id="KW-0520">NAD</keyword>
<dbReference type="InterPro" id="IPR003000">
    <property type="entry name" value="Sirtuin"/>
</dbReference>
<dbReference type="AlphaFoldDB" id="A0A8D8QSS7"/>
<organism evidence="6">
    <name type="scientific">Cacopsylla melanoneura</name>
    <dbReference type="NCBI Taxonomy" id="428564"/>
    <lineage>
        <taxon>Eukaryota</taxon>
        <taxon>Metazoa</taxon>
        <taxon>Ecdysozoa</taxon>
        <taxon>Arthropoda</taxon>
        <taxon>Hexapoda</taxon>
        <taxon>Insecta</taxon>
        <taxon>Pterygota</taxon>
        <taxon>Neoptera</taxon>
        <taxon>Paraneoptera</taxon>
        <taxon>Hemiptera</taxon>
        <taxon>Sternorrhyncha</taxon>
        <taxon>Psylloidea</taxon>
        <taxon>Psyllidae</taxon>
        <taxon>Psyllinae</taxon>
        <taxon>Cacopsylla</taxon>
    </lineage>
</organism>
<dbReference type="SUPFAM" id="SSF52467">
    <property type="entry name" value="DHS-like NAD/FAD-binding domain"/>
    <property type="match status" value="1"/>
</dbReference>
<dbReference type="Gene3D" id="3.30.1600.10">
    <property type="entry name" value="SIR2/SIRT2 'Small Domain"/>
    <property type="match status" value="1"/>
</dbReference>
<dbReference type="GO" id="GO:0017136">
    <property type="term" value="F:histone deacetylase activity, NAD-dependent"/>
    <property type="evidence" value="ECO:0007669"/>
    <property type="project" value="TreeGrafter"/>
</dbReference>
<dbReference type="EMBL" id="HBUF01359637">
    <property type="protein sequence ID" value="CAG6719951.1"/>
    <property type="molecule type" value="Transcribed_RNA"/>
</dbReference>
<dbReference type="InterPro" id="IPR026590">
    <property type="entry name" value="Ssirtuin_cat_dom"/>
</dbReference>
<evidence type="ECO:0000256" key="3">
    <source>
        <dbReference type="PROSITE-ProRule" id="PRU00236"/>
    </source>
</evidence>
<protein>
    <submittedName>
        <fullName evidence="6">NAD-dependent protein deacylase sirtuin-5A, mitochondrial</fullName>
    </submittedName>
</protein>
<keyword evidence="1" id="KW-0808">Transferase</keyword>
<keyword evidence="4" id="KW-0732">Signal</keyword>
<feature type="domain" description="Deacetylase sirtuin-type" evidence="5">
    <location>
        <begin position="35"/>
        <end position="354"/>
    </location>
</feature>
<feature type="binding site" evidence="3">
    <location>
        <position position="214"/>
    </location>
    <ligand>
        <name>Zn(2+)</name>
        <dbReference type="ChEBI" id="CHEBI:29105"/>
    </ligand>
</feature>
<dbReference type="GO" id="GO:0070403">
    <property type="term" value="F:NAD+ binding"/>
    <property type="evidence" value="ECO:0007669"/>
    <property type="project" value="InterPro"/>
</dbReference>
<dbReference type="Gene3D" id="3.40.50.1220">
    <property type="entry name" value="TPP-binding domain"/>
    <property type="match status" value="1"/>
</dbReference>
<proteinExistence type="predicted"/>
<dbReference type="EMBL" id="HBUF01651868">
    <property type="protein sequence ID" value="CAG6787110.1"/>
    <property type="molecule type" value="Transcribed_RNA"/>
</dbReference>
<evidence type="ECO:0000259" key="5">
    <source>
        <dbReference type="PROSITE" id="PS50305"/>
    </source>
</evidence>
<name>A0A8D8QSS7_9HEMI</name>
<feature type="binding site" evidence="3">
    <location>
        <position position="175"/>
    </location>
    <ligand>
        <name>Zn(2+)</name>
        <dbReference type="ChEBI" id="CHEBI:29105"/>
    </ligand>
</feature>
<dbReference type="EMBL" id="HBUF01095106">
    <property type="protein sequence ID" value="CAG6636657.1"/>
    <property type="molecule type" value="Transcribed_RNA"/>
</dbReference>
<dbReference type="GO" id="GO:0005634">
    <property type="term" value="C:nucleus"/>
    <property type="evidence" value="ECO:0007669"/>
    <property type="project" value="TreeGrafter"/>
</dbReference>
<dbReference type="PANTHER" id="PTHR11085">
    <property type="entry name" value="NAD-DEPENDENT PROTEIN DEACYLASE SIRTUIN-5, MITOCHONDRIAL-RELATED"/>
    <property type="match status" value="1"/>
</dbReference>
<dbReference type="InterPro" id="IPR026591">
    <property type="entry name" value="Sirtuin_cat_small_dom_sf"/>
</dbReference>
<evidence type="ECO:0000256" key="2">
    <source>
        <dbReference type="ARBA" id="ARBA00023027"/>
    </source>
</evidence>
<reference evidence="6" key="1">
    <citation type="submission" date="2021-05" db="EMBL/GenBank/DDBJ databases">
        <authorList>
            <person name="Alioto T."/>
            <person name="Alioto T."/>
            <person name="Gomez Garrido J."/>
        </authorList>
    </citation>
    <scope>NUCLEOTIDE SEQUENCE</scope>
</reference>
<dbReference type="EMBL" id="HBUF01359636">
    <property type="protein sequence ID" value="CAG6719950.1"/>
    <property type="molecule type" value="Transcribed_RNA"/>
</dbReference>
<feature type="binding site" evidence="3">
    <location>
        <position position="172"/>
    </location>
    <ligand>
        <name>Zn(2+)</name>
        <dbReference type="ChEBI" id="CHEBI:29105"/>
    </ligand>
</feature>
<keyword evidence="3" id="KW-0862">Zinc</keyword>
<dbReference type="EMBL" id="HBUF01651867">
    <property type="protein sequence ID" value="CAG6787109.1"/>
    <property type="molecule type" value="Transcribed_RNA"/>
</dbReference>
<dbReference type="PROSITE" id="PS50305">
    <property type="entry name" value="SIRTUIN"/>
    <property type="match status" value="1"/>
</dbReference>
<evidence type="ECO:0000313" key="6">
    <source>
        <dbReference type="EMBL" id="CAG6636659.1"/>
    </source>
</evidence>
<feature type="chain" id="PRO_5033670839" evidence="4">
    <location>
        <begin position="23"/>
        <end position="414"/>
    </location>
</feature>
<dbReference type="GO" id="GO:0046872">
    <property type="term" value="F:metal ion binding"/>
    <property type="evidence" value="ECO:0007669"/>
    <property type="project" value="UniProtKB-KW"/>
</dbReference>
<feature type="signal peptide" evidence="4">
    <location>
        <begin position="1"/>
        <end position="22"/>
    </location>
</feature>
<evidence type="ECO:0000256" key="1">
    <source>
        <dbReference type="ARBA" id="ARBA00022679"/>
    </source>
</evidence>